<dbReference type="STRING" id="4537.A0A0E0M976"/>
<keyword evidence="2" id="KW-0812">Transmembrane</keyword>
<reference evidence="4" key="2">
    <citation type="submission" date="2018-05" db="EMBL/GenBank/DDBJ databases">
        <title>OpunRS2 (Oryza punctata Reference Sequence Version 2).</title>
        <authorList>
            <person name="Zhang J."/>
            <person name="Kudrna D."/>
            <person name="Lee S."/>
            <person name="Talag J."/>
            <person name="Welchert J."/>
            <person name="Wing R.A."/>
        </authorList>
    </citation>
    <scope>NUCLEOTIDE SEQUENCE [LARGE SCALE GENOMIC DNA]</scope>
</reference>
<keyword evidence="2" id="KW-1133">Transmembrane helix</keyword>
<dbReference type="Pfam" id="PF01454">
    <property type="entry name" value="MAGE"/>
    <property type="match status" value="1"/>
</dbReference>
<dbReference type="EnsemblPlants" id="OPUNC10G12880.1">
    <property type="protein sequence ID" value="OPUNC10G12880.1"/>
    <property type="gene ID" value="OPUNC10G12880"/>
</dbReference>
<feature type="domain" description="MAGE" evidence="3">
    <location>
        <begin position="124"/>
        <end position="186"/>
    </location>
</feature>
<evidence type="ECO:0000313" key="5">
    <source>
        <dbReference type="Proteomes" id="UP000026962"/>
    </source>
</evidence>
<feature type="compositionally biased region" description="Low complexity" evidence="1">
    <location>
        <begin position="1"/>
        <end position="10"/>
    </location>
</feature>
<feature type="transmembrane region" description="Helical" evidence="2">
    <location>
        <begin position="72"/>
        <end position="89"/>
    </location>
</feature>
<evidence type="ECO:0000256" key="1">
    <source>
        <dbReference type="SAM" id="MobiDB-lite"/>
    </source>
</evidence>
<keyword evidence="2" id="KW-0472">Membrane</keyword>
<evidence type="ECO:0000313" key="4">
    <source>
        <dbReference type="EnsemblPlants" id="OPUNC10G12880.1"/>
    </source>
</evidence>
<dbReference type="InterPro" id="IPR041899">
    <property type="entry name" value="MAGE_WH2"/>
</dbReference>
<dbReference type="Proteomes" id="UP000026962">
    <property type="component" value="Chromosome 10"/>
</dbReference>
<reference evidence="4" key="1">
    <citation type="submission" date="2015-04" db="UniProtKB">
        <authorList>
            <consortium name="EnsemblPlants"/>
        </authorList>
    </citation>
    <scope>IDENTIFICATION</scope>
</reference>
<dbReference type="InterPro" id="IPR002190">
    <property type="entry name" value="MHD_dom"/>
</dbReference>
<dbReference type="AlphaFoldDB" id="A0A0E0M976"/>
<accession>A0A0E0M976</accession>
<sequence>MARRVATLTRARTRDGGVPRSKGGTTQDLGCTGGSGTEGARHMFDEFPHPGTRSTASTRPDRRPTTSSIRRLPVVFGLAFVIISIVHLSDRKFSEGYNPCCYQYASQGYLTDRFFLKFIDLIPEDLWHQLRCLVLNESDENHLVLCSNKHALELLVQQRYMQKDKLTEPEGHSMMYEFAERALDESISGKLKDYISQVSTTCV</sequence>
<feature type="region of interest" description="Disordered" evidence="1">
    <location>
        <begin position="1"/>
        <end position="66"/>
    </location>
</feature>
<dbReference type="Gramene" id="OPUNC10G12880.1">
    <property type="protein sequence ID" value="OPUNC10G12880.1"/>
    <property type="gene ID" value="OPUNC10G12880"/>
</dbReference>
<evidence type="ECO:0000259" key="3">
    <source>
        <dbReference type="Pfam" id="PF01454"/>
    </source>
</evidence>
<name>A0A0E0M976_ORYPU</name>
<protein>
    <recommendedName>
        <fullName evidence="3">MAGE domain-containing protein</fullName>
    </recommendedName>
</protein>
<dbReference type="HOGENOM" id="CLU_1350814_0_0_1"/>
<feature type="compositionally biased region" description="Basic and acidic residues" evidence="1">
    <location>
        <begin position="39"/>
        <end position="48"/>
    </location>
</feature>
<dbReference type="eggNOG" id="KOG4562">
    <property type="taxonomic scope" value="Eukaryota"/>
</dbReference>
<dbReference type="Gene3D" id="1.10.10.1210">
    <property type="entry name" value="MAGE homology domain, winged helix WH2 motif"/>
    <property type="match status" value="1"/>
</dbReference>
<proteinExistence type="predicted"/>
<evidence type="ECO:0000256" key="2">
    <source>
        <dbReference type="SAM" id="Phobius"/>
    </source>
</evidence>
<organism evidence="4">
    <name type="scientific">Oryza punctata</name>
    <name type="common">Red rice</name>
    <dbReference type="NCBI Taxonomy" id="4537"/>
    <lineage>
        <taxon>Eukaryota</taxon>
        <taxon>Viridiplantae</taxon>
        <taxon>Streptophyta</taxon>
        <taxon>Embryophyta</taxon>
        <taxon>Tracheophyta</taxon>
        <taxon>Spermatophyta</taxon>
        <taxon>Magnoliopsida</taxon>
        <taxon>Liliopsida</taxon>
        <taxon>Poales</taxon>
        <taxon>Poaceae</taxon>
        <taxon>BOP clade</taxon>
        <taxon>Oryzoideae</taxon>
        <taxon>Oryzeae</taxon>
        <taxon>Oryzinae</taxon>
        <taxon>Oryza</taxon>
    </lineage>
</organism>
<keyword evidence="5" id="KW-1185">Reference proteome</keyword>